<dbReference type="PROSITE" id="PS51755">
    <property type="entry name" value="OMPR_PHOB"/>
    <property type="match status" value="1"/>
</dbReference>
<organism evidence="5 6">
    <name type="scientific">Kordiimonas lacus</name>
    <dbReference type="NCBI Taxonomy" id="637679"/>
    <lineage>
        <taxon>Bacteria</taxon>
        <taxon>Pseudomonadati</taxon>
        <taxon>Pseudomonadota</taxon>
        <taxon>Alphaproteobacteria</taxon>
        <taxon>Kordiimonadales</taxon>
        <taxon>Kordiimonadaceae</taxon>
        <taxon>Kordiimonas</taxon>
    </lineage>
</organism>
<protein>
    <submittedName>
        <fullName evidence="5">Tetratricopeptide repeat-containing protein</fullName>
    </submittedName>
</protein>
<dbReference type="GO" id="GO:0003677">
    <property type="term" value="F:DNA binding"/>
    <property type="evidence" value="ECO:0007669"/>
    <property type="project" value="UniProtKB-UniRule"/>
</dbReference>
<gene>
    <name evidence="5" type="ORF">SAMN04488071_0603</name>
</gene>
<dbReference type="GO" id="GO:0000160">
    <property type="term" value="P:phosphorelay signal transduction system"/>
    <property type="evidence" value="ECO:0007669"/>
    <property type="project" value="InterPro"/>
</dbReference>
<sequence>MTAQHSIGPVRFDSSTKALHGPGGEVKLEDKVAELLDFLCRRTGDVVSREEILETIWAGRSLSEQTVPVAISKLRKALRDAGAEDTVLQTVPKRGYRMVGKASRPESVSTRKSAWSGVRTWFIVALPIMVILISSFWPKGTPLVPPADAAKPGIILTVQDIRTESEAQEDRARVIALSELASYFLSQSPEVLVIRHWWNVDAPDPTGGIFTRYGAETPVYLLKGTLINDGESRVVTLFLSNPKTDEVLWSGVYDVADGSGALFSSLGDMFGRVGVAALDDVAPVAEEDDRYWVGRYLAHLSTEGAANSAARKWREMIEAEPDNVVVRQALSALSARWTSVEGVAGPIPEASDVSADYLLQVDRAVIALYQDRDAEAALAILEDILARAPGDHYALSLKAEALAAGGDTKAALEAYRKALRLAPFAKAYANRIIALQGGTAGAD</sequence>
<dbReference type="InterPro" id="IPR001867">
    <property type="entry name" value="OmpR/PhoB-type_DNA-bd"/>
</dbReference>
<dbReference type="EMBL" id="FNAK01000001">
    <property type="protein sequence ID" value="SDD41159.1"/>
    <property type="molecule type" value="Genomic_DNA"/>
</dbReference>
<dbReference type="InterPro" id="IPR011990">
    <property type="entry name" value="TPR-like_helical_dom_sf"/>
</dbReference>
<evidence type="ECO:0000313" key="5">
    <source>
        <dbReference type="EMBL" id="SDD41159.1"/>
    </source>
</evidence>
<evidence type="ECO:0000256" key="2">
    <source>
        <dbReference type="PROSITE-ProRule" id="PRU01091"/>
    </source>
</evidence>
<feature type="transmembrane region" description="Helical" evidence="3">
    <location>
        <begin position="120"/>
        <end position="137"/>
    </location>
</feature>
<evidence type="ECO:0000313" key="6">
    <source>
        <dbReference type="Proteomes" id="UP000183685"/>
    </source>
</evidence>
<dbReference type="AlphaFoldDB" id="A0A1G6UIS7"/>
<dbReference type="Proteomes" id="UP000183685">
    <property type="component" value="Unassembled WGS sequence"/>
</dbReference>
<dbReference type="Gene3D" id="1.25.40.10">
    <property type="entry name" value="Tetratricopeptide repeat domain"/>
    <property type="match status" value="1"/>
</dbReference>
<accession>A0A1G6UIS7</accession>
<dbReference type="CDD" id="cd00383">
    <property type="entry name" value="trans_reg_C"/>
    <property type="match status" value="1"/>
</dbReference>
<keyword evidence="3" id="KW-0812">Transmembrane</keyword>
<dbReference type="SUPFAM" id="SSF48452">
    <property type="entry name" value="TPR-like"/>
    <property type="match status" value="1"/>
</dbReference>
<keyword evidence="3" id="KW-0472">Membrane</keyword>
<dbReference type="InterPro" id="IPR036388">
    <property type="entry name" value="WH-like_DNA-bd_sf"/>
</dbReference>
<dbReference type="SMART" id="SM00862">
    <property type="entry name" value="Trans_reg_C"/>
    <property type="match status" value="1"/>
</dbReference>
<keyword evidence="3" id="KW-1133">Transmembrane helix</keyword>
<dbReference type="PANTHER" id="PTHR35807:SF1">
    <property type="entry name" value="TRANSCRIPTIONAL REGULATOR REDD"/>
    <property type="match status" value="1"/>
</dbReference>
<dbReference type="InterPro" id="IPR016032">
    <property type="entry name" value="Sig_transdc_resp-reg_C-effctor"/>
</dbReference>
<proteinExistence type="predicted"/>
<dbReference type="PANTHER" id="PTHR35807">
    <property type="entry name" value="TRANSCRIPTIONAL REGULATOR REDD-RELATED"/>
    <property type="match status" value="1"/>
</dbReference>
<dbReference type="GO" id="GO:0006355">
    <property type="term" value="P:regulation of DNA-templated transcription"/>
    <property type="evidence" value="ECO:0007669"/>
    <property type="project" value="InterPro"/>
</dbReference>
<evidence type="ECO:0000256" key="3">
    <source>
        <dbReference type="SAM" id="Phobius"/>
    </source>
</evidence>
<dbReference type="Gene3D" id="1.10.10.10">
    <property type="entry name" value="Winged helix-like DNA-binding domain superfamily/Winged helix DNA-binding domain"/>
    <property type="match status" value="1"/>
</dbReference>
<dbReference type="Pfam" id="PF00486">
    <property type="entry name" value="Trans_reg_C"/>
    <property type="match status" value="1"/>
</dbReference>
<dbReference type="InterPro" id="IPR051677">
    <property type="entry name" value="AfsR-DnrI-RedD_regulator"/>
</dbReference>
<feature type="domain" description="OmpR/PhoB-type" evidence="4">
    <location>
        <begin position="2"/>
        <end position="100"/>
    </location>
</feature>
<reference evidence="5 6" key="1">
    <citation type="submission" date="2016-10" db="EMBL/GenBank/DDBJ databases">
        <authorList>
            <person name="de Groot N.N."/>
        </authorList>
    </citation>
    <scope>NUCLEOTIDE SEQUENCE [LARGE SCALE GENOMIC DNA]</scope>
    <source>
        <strain evidence="5 6">CGMCC 1.9109</strain>
    </source>
</reference>
<name>A0A1G6UIS7_9PROT</name>
<dbReference type="STRING" id="637679.GCA_001550055_00287"/>
<dbReference type="SUPFAM" id="SSF46894">
    <property type="entry name" value="C-terminal effector domain of the bipartite response regulators"/>
    <property type="match status" value="1"/>
</dbReference>
<evidence type="ECO:0000256" key="1">
    <source>
        <dbReference type="ARBA" id="ARBA00023125"/>
    </source>
</evidence>
<keyword evidence="1 2" id="KW-0238">DNA-binding</keyword>
<feature type="DNA-binding region" description="OmpR/PhoB-type" evidence="2">
    <location>
        <begin position="2"/>
        <end position="100"/>
    </location>
</feature>
<keyword evidence="6" id="KW-1185">Reference proteome</keyword>
<evidence type="ECO:0000259" key="4">
    <source>
        <dbReference type="PROSITE" id="PS51755"/>
    </source>
</evidence>